<dbReference type="InterPro" id="IPR007038">
    <property type="entry name" value="HupE_UreJ"/>
</dbReference>
<proteinExistence type="predicted"/>
<feature type="transmembrane region" description="Helical" evidence="1">
    <location>
        <begin position="44"/>
        <end position="65"/>
    </location>
</feature>
<protein>
    <submittedName>
        <fullName evidence="3">Urease accessory protein UreJ</fullName>
    </submittedName>
</protein>
<evidence type="ECO:0000313" key="3">
    <source>
        <dbReference type="EMBL" id="AOZ05656.1"/>
    </source>
</evidence>
<feature type="signal peptide" evidence="2">
    <location>
        <begin position="1"/>
        <end position="28"/>
    </location>
</feature>
<feature type="transmembrane region" description="Helical" evidence="1">
    <location>
        <begin position="77"/>
        <end position="98"/>
    </location>
</feature>
<sequence length="206" mass="20277">MNRPSRNIVRARLALGATLSLAAASAFAHPGHDAATVGASLWAGLLHPFTGLDHLLAMTAVGVWSAQTAQGGSVLRLPLAFVLLMLVGAVLGLGGLALPAVEPMIAASLLVLGLLVAARAALPGPAGMAVVGGFALFHGYAHGAELPAAAAALPATLAYVAGFACATMALHLSGIGLGSALRRQGGWLMRAAGAGVALYGIGLLAA</sequence>
<evidence type="ECO:0000256" key="1">
    <source>
        <dbReference type="SAM" id="Phobius"/>
    </source>
</evidence>
<evidence type="ECO:0000256" key="2">
    <source>
        <dbReference type="SAM" id="SignalP"/>
    </source>
</evidence>
<keyword evidence="1" id="KW-0472">Membrane</keyword>
<accession>A0ABN4TM48</accession>
<dbReference type="EMBL" id="CP017754">
    <property type="protein sequence ID" value="AOZ05656.1"/>
    <property type="molecule type" value="Genomic_DNA"/>
</dbReference>
<dbReference type="RefSeq" id="WP_071068795.1">
    <property type="nucleotide sequence ID" value="NZ_CP017754.1"/>
</dbReference>
<dbReference type="PIRSF" id="PIRSF016919">
    <property type="entry name" value="HupE_UreJ"/>
    <property type="match status" value="1"/>
</dbReference>
<keyword evidence="1" id="KW-1133">Transmembrane helix</keyword>
<gene>
    <name evidence="3" type="ORF">BKK80_07455</name>
</gene>
<feature type="transmembrane region" description="Helical" evidence="1">
    <location>
        <begin position="187"/>
        <end position="205"/>
    </location>
</feature>
<keyword evidence="4" id="KW-1185">Reference proteome</keyword>
<feature type="transmembrane region" description="Helical" evidence="1">
    <location>
        <begin position="156"/>
        <end position="175"/>
    </location>
</feature>
<keyword evidence="1" id="KW-0812">Transmembrane</keyword>
<name>A0ABN4TM48_9BURK</name>
<organism evidence="3 4">
    <name type="scientific">Cupriavidus malaysiensis</name>
    <dbReference type="NCBI Taxonomy" id="367825"/>
    <lineage>
        <taxon>Bacteria</taxon>
        <taxon>Pseudomonadati</taxon>
        <taxon>Pseudomonadota</taxon>
        <taxon>Betaproteobacteria</taxon>
        <taxon>Burkholderiales</taxon>
        <taxon>Burkholderiaceae</taxon>
        <taxon>Cupriavidus</taxon>
    </lineage>
</organism>
<dbReference type="Pfam" id="PF04955">
    <property type="entry name" value="HupE_UreJ"/>
    <property type="match status" value="1"/>
</dbReference>
<reference evidence="3 4" key="1">
    <citation type="submission" date="2016-10" db="EMBL/GenBank/DDBJ databases">
        <title>Complete genome sequences of three Cupriavidus strains isolated from various Malaysian environments.</title>
        <authorList>
            <person name="Abdullah A.A.-A."/>
            <person name="Shafie N.A.H."/>
            <person name="Lau N.S."/>
        </authorList>
    </citation>
    <scope>NUCLEOTIDE SEQUENCE [LARGE SCALE GENOMIC DNA]</scope>
    <source>
        <strain evidence="3 4">USMAA1020</strain>
    </source>
</reference>
<keyword evidence="2" id="KW-0732">Signal</keyword>
<feature type="chain" id="PRO_5046765549" evidence="2">
    <location>
        <begin position="29"/>
        <end position="206"/>
    </location>
</feature>
<evidence type="ECO:0000313" key="4">
    <source>
        <dbReference type="Proteomes" id="UP000177515"/>
    </source>
</evidence>
<dbReference type="Proteomes" id="UP000177515">
    <property type="component" value="Chromosome 1"/>
</dbReference>